<dbReference type="PROSITE" id="PS50893">
    <property type="entry name" value="ABC_TRANSPORTER_2"/>
    <property type="match status" value="1"/>
</dbReference>
<dbReference type="PROSITE" id="PS00211">
    <property type="entry name" value="ABC_TRANSPORTER_1"/>
    <property type="match status" value="1"/>
</dbReference>
<evidence type="ECO:0000313" key="8">
    <source>
        <dbReference type="EMBL" id="KRN75542.1"/>
    </source>
</evidence>
<feature type="domain" description="ABC transporter" evidence="7">
    <location>
        <begin position="6"/>
        <end position="254"/>
    </location>
</feature>
<evidence type="ECO:0000259" key="7">
    <source>
        <dbReference type="PROSITE" id="PS50893"/>
    </source>
</evidence>
<evidence type="ECO:0000256" key="5">
    <source>
        <dbReference type="ARBA" id="ARBA00022840"/>
    </source>
</evidence>
<dbReference type="STRING" id="1616.IV73_GL000023"/>
<evidence type="ECO:0000256" key="3">
    <source>
        <dbReference type="ARBA" id="ARBA00022475"/>
    </source>
</evidence>
<proteinExistence type="predicted"/>
<dbReference type="SMART" id="SM00382">
    <property type="entry name" value="AAA"/>
    <property type="match status" value="1"/>
</dbReference>
<dbReference type="PANTHER" id="PTHR42788">
    <property type="entry name" value="TAURINE IMPORT ATP-BINDING PROTEIN-RELATED"/>
    <property type="match status" value="1"/>
</dbReference>
<evidence type="ECO:0000256" key="1">
    <source>
        <dbReference type="ARBA" id="ARBA00004202"/>
    </source>
</evidence>
<keyword evidence="9" id="KW-1185">Reference proteome</keyword>
<dbReference type="InterPro" id="IPR050166">
    <property type="entry name" value="ABC_transporter_ATP-bind"/>
</dbReference>
<dbReference type="PATRIC" id="fig|1616.3.peg.23"/>
<evidence type="ECO:0000256" key="2">
    <source>
        <dbReference type="ARBA" id="ARBA00022448"/>
    </source>
</evidence>
<keyword evidence="2" id="KW-0813">Transport</keyword>
<dbReference type="InterPro" id="IPR003439">
    <property type="entry name" value="ABC_transporter-like_ATP-bd"/>
</dbReference>
<dbReference type="InterPro" id="IPR027417">
    <property type="entry name" value="P-loop_NTPase"/>
</dbReference>
<dbReference type="GO" id="GO:0016887">
    <property type="term" value="F:ATP hydrolysis activity"/>
    <property type="evidence" value="ECO:0007669"/>
    <property type="project" value="InterPro"/>
</dbReference>
<dbReference type="RefSeq" id="WP_057753187.1">
    <property type="nucleotide sequence ID" value="NZ_JQBP01000001.1"/>
</dbReference>
<dbReference type="Gene3D" id="3.40.50.300">
    <property type="entry name" value="P-loop containing nucleotide triphosphate hydrolases"/>
    <property type="match status" value="1"/>
</dbReference>
<evidence type="ECO:0000256" key="6">
    <source>
        <dbReference type="ARBA" id="ARBA00023136"/>
    </source>
</evidence>
<dbReference type="InterPro" id="IPR017871">
    <property type="entry name" value="ABC_transporter-like_CS"/>
</dbReference>
<dbReference type="AlphaFoldDB" id="A0A0R2JI58"/>
<dbReference type="SUPFAM" id="SSF52540">
    <property type="entry name" value="P-loop containing nucleoside triphosphate hydrolases"/>
    <property type="match status" value="1"/>
</dbReference>
<keyword evidence="6" id="KW-0472">Membrane</keyword>
<dbReference type="OrthoDB" id="9776369at2"/>
<dbReference type="EMBL" id="JQBP01000001">
    <property type="protein sequence ID" value="KRN75542.1"/>
    <property type="molecule type" value="Genomic_DNA"/>
</dbReference>
<reference evidence="8 9" key="1">
    <citation type="journal article" date="2015" name="Genome Announc.">
        <title>Expanding the biotechnology potential of lactobacilli through comparative genomics of 213 strains and associated genera.</title>
        <authorList>
            <person name="Sun Z."/>
            <person name="Harris H.M."/>
            <person name="McCann A."/>
            <person name="Guo C."/>
            <person name="Argimon S."/>
            <person name="Zhang W."/>
            <person name="Yang X."/>
            <person name="Jeffery I.B."/>
            <person name="Cooney J.C."/>
            <person name="Kagawa T.F."/>
            <person name="Liu W."/>
            <person name="Song Y."/>
            <person name="Salvetti E."/>
            <person name="Wrobel A."/>
            <person name="Rasinkangas P."/>
            <person name="Parkhill J."/>
            <person name="Rea M.C."/>
            <person name="O'Sullivan O."/>
            <person name="Ritari J."/>
            <person name="Douillard F.P."/>
            <person name="Paul Ross R."/>
            <person name="Yang R."/>
            <person name="Briner A.E."/>
            <person name="Felis G.E."/>
            <person name="de Vos W.M."/>
            <person name="Barrangou R."/>
            <person name="Klaenhammer T.R."/>
            <person name="Caufield P.W."/>
            <person name="Cui Y."/>
            <person name="Zhang H."/>
            <person name="O'Toole P.W."/>
        </authorList>
    </citation>
    <scope>NUCLEOTIDE SEQUENCE [LARGE SCALE GENOMIC DNA]</scope>
    <source>
        <strain evidence="8 9">DSM 20593</strain>
    </source>
</reference>
<dbReference type="GO" id="GO:0005886">
    <property type="term" value="C:plasma membrane"/>
    <property type="evidence" value="ECO:0007669"/>
    <property type="project" value="UniProtKB-SubCell"/>
</dbReference>
<evidence type="ECO:0000313" key="9">
    <source>
        <dbReference type="Proteomes" id="UP000051655"/>
    </source>
</evidence>
<dbReference type="Proteomes" id="UP000051655">
    <property type="component" value="Unassembled WGS sequence"/>
</dbReference>
<keyword evidence="5" id="KW-0067">ATP-binding</keyword>
<sequence>MTEPILELIDATVIVNQNTPDAKIILQGVNLTIQPGEFITLLGSNGAGKSTLFNVIAGTLPLSSGQIKIAGQDVTQMGATQRTKLLARVFQDPKVGTSPRMTGAENLLLAERRGQRRRLLNRRLTAEKQAHFVNLVNRMGNGLGTRLDMPTGALSGGQRQALSFVMATLSRPEILLLDEHTAALDPKTSQQLMRVTDEQVREQHLTALMITHNLDDALRYGNRLLILHAGQIQADYNGDEKSQLTRNQLLDYFEQY</sequence>
<dbReference type="Pfam" id="PF00005">
    <property type="entry name" value="ABC_tran"/>
    <property type="match status" value="1"/>
</dbReference>
<evidence type="ECO:0000256" key="4">
    <source>
        <dbReference type="ARBA" id="ARBA00022741"/>
    </source>
</evidence>
<comment type="subcellular location">
    <subcellularLocation>
        <location evidence="1">Cell membrane</location>
        <topology evidence="1">Peripheral membrane protein</topology>
    </subcellularLocation>
</comment>
<name>A0A0R2JI58_9LACO</name>
<dbReference type="InterPro" id="IPR003593">
    <property type="entry name" value="AAA+_ATPase"/>
</dbReference>
<keyword evidence="3" id="KW-1003">Cell membrane</keyword>
<gene>
    <name evidence="8" type="ORF">IV73_GL000023</name>
</gene>
<dbReference type="PANTHER" id="PTHR42788:SF7">
    <property type="entry name" value="NITRATE ABC TRANSPORTER ATP-BINDING PROTEIN"/>
    <property type="match status" value="1"/>
</dbReference>
<keyword evidence="4" id="KW-0547">Nucleotide-binding</keyword>
<dbReference type="GO" id="GO:0005524">
    <property type="term" value="F:ATP binding"/>
    <property type="evidence" value="ECO:0007669"/>
    <property type="project" value="UniProtKB-KW"/>
</dbReference>
<protein>
    <recommendedName>
        <fullName evidence="7">ABC transporter domain-containing protein</fullName>
    </recommendedName>
</protein>
<organism evidence="8 9">
    <name type="scientific">Weissella kandleri</name>
    <dbReference type="NCBI Taxonomy" id="1616"/>
    <lineage>
        <taxon>Bacteria</taxon>
        <taxon>Bacillati</taxon>
        <taxon>Bacillota</taxon>
        <taxon>Bacilli</taxon>
        <taxon>Lactobacillales</taxon>
        <taxon>Lactobacillaceae</taxon>
        <taxon>Weissella</taxon>
    </lineage>
</organism>
<comment type="caution">
    <text evidence="8">The sequence shown here is derived from an EMBL/GenBank/DDBJ whole genome shotgun (WGS) entry which is preliminary data.</text>
</comment>
<accession>A0A0R2JI58</accession>